<dbReference type="InterPro" id="IPR023231">
    <property type="entry name" value="GSKIP_dom_sf"/>
</dbReference>
<dbReference type="Gene3D" id="3.30.2280.10">
    <property type="entry name" value="Hypothetical protein (hspc210)"/>
    <property type="match status" value="1"/>
</dbReference>
<accession>A0ABU6UPL3</accession>
<dbReference type="InterPro" id="IPR007967">
    <property type="entry name" value="GSKIP_dom"/>
</dbReference>
<name>A0ABU6UPL3_9FABA</name>
<evidence type="ECO:0000259" key="2">
    <source>
        <dbReference type="Pfam" id="PF05303"/>
    </source>
</evidence>
<evidence type="ECO:0000256" key="1">
    <source>
        <dbReference type="SAM" id="MobiDB-lite"/>
    </source>
</evidence>
<reference evidence="4 5" key="1">
    <citation type="journal article" date="2023" name="Plants (Basel)">
        <title>Bridging the Gap: Combining Genomics and Transcriptomics Approaches to Understand Stylosanthes scabra, an Orphan Legume from the Brazilian Caatinga.</title>
        <authorList>
            <person name="Ferreira-Neto J.R.C."/>
            <person name="da Silva M.D."/>
            <person name="Binneck E."/>
            <person name="de Melo N.F."/>
            <person name="da Silva R.H."/>
            <person name="de Melo A.L.T.M."/>
            <person name="Pandolfi V."/>
            <person name="Bustamante F.O."/>
            <person name="Brasileiro-Vidal A.C."/>
            <person name="Benko-Iseppon A.M."/>
        </authorList>
    </citation>
    <scope>NUCLEOTIDE SEQUENCE [LARGE SCALE GENOMIC DNA]</scope>
    <source>
        <tissue evidence="4">Leaves</tissue>
    </source>
</reference>
<evidence type="ECO:0000259" key="3">
    <source>
        <dbReference type="Pfam" id="PF15044"/>
    </source>
</evidence>
<feature type="domain" description="Clustered mitochondria protein N-terminal" evidence="3">
    <location>
        <begin position="105"/>
        <end position="181"/>
    </location>
</feature>
<keyword evidence="5" id="KW-1185">Reference proteome</keyword>
<organism evidence="4 5">
    <name type="scientific">Stylosanthes scabra</name>
    <dbReference type="NCBI Taxonomy" id="79078"/>
    <lineage>
        <taxon>Eukaryota</taxon>
        <taxon>Viridiplantae</taxon>
        <taxon>Streptophyta</taxon>
        <taxon>Embryophyta</taxon>
        <taxon>Tracheophyta</taxon>
        <taxon>Spermatophyta</taxon>
        <taxon>Magnoliopsida</taxon>
        <taxon>eudicotyledons</taxon>
        <taxon>Gunneridae</taxon>
        <taxon>Pentapetalae</taxon>
        <taxon>rosids</taxon>
        <taxon>fabids</taxon>
        <taxon>Fabales</taxon>
        <taxon>Fabaceae</taxon>
        <taxon>Papilionoideae</taxon>
        <taxon>50 kb inversion clade</taxon>
        <taxon>dalbergioids sensu lato</taxon>
        <taxon>Dalbergieae</taxon>
        <taxon>Pterocarpus clade</taxon>
        <taxon>Stylosanthes</taxon>
    </lineage>
</organism>
<comment type="caution">
    <text evidence="4">The sequence shown here is derived from an EMBL/GenBank/DDBJ whole genome shotgun (WGS) entry which is preliminary data.</text>
</comment>
<gene>
    <name evidence="4" type="ORF">PIB30_070665</name>
</gene>
<dbReference type="Pfam" id="PF15044">
    <property type="entry name" value="CLU_N"/>
    <property type="match status" value="1"/>
</dbReference>
<evidence type="ECO:0008006" key="6">
    <source>
        <dbReference type="Google" id="ProtNLM"/>
    </source>
</evidence>
<proteinExistence type="predicted"/>
<dbReference type="PANTHER" id="PTHR12601:SF6">
    <property type="entry name" value="CLUSTERED MITOCHONDRIA PROTEIN HOMOLOG"/>
    <property type="match status" value="1"/>
</dbReference>
<sequence>MAGKSNKTRGRKGSHNASGSSNHSEPSVQSDVPAKHNVEGSSESTKADAAEVSAPSDSTNANLEVKENEAENDRSEVKQGDLHLYPVTVKTQTGEKLELQLNPGDSVMDIRQFLLDASETCFITCYDLLLHTKDGSSHHLEDYNEISEVADITTGDCTLEMVPALYDDRSIRAHVHRTRELLSLSNVHASLSTSLTLQNDIAQNKVANSGYTSKPEVPELDGLGYMEDVSGSLGNLLLSPLKDIKCVESIVFSSFNPPPSYRRLVGDLIYLDVVTLEGNKFCITGSTKIFYVNSSSRNSLDPNPSKATFEATTLVVLLQKISSKFKKAFREILDGRAAAHPFENVQSLLPPNLWLGPYPIPGISATGNFEDLYSIMPTVTTQILPMPVASMTPSLENNKPVVALALTQFPMPPVMAFFPAPALS</sequence>
<protein>
    <recommendedName>
        <fullName evidence="6">Clustered mitochondria protein</fullName>
    </recommendedName>
</protein>
<dbReference type="InterPro" id="IPR027523">
    <property type="entry name" value="CLU_prot"/>
</dbReference>
<dbReference type="Pfam" id="PF05303">
    <property type="entry name" value="GSKIP_dom"/>
    <property type="match status" value="1"/>
</dbReference>
<dbReference type="EMBL" id="JASCZI010121629">
    <property type="protein sequence ID" value="MED6162460.1"/>
    <property type="molecule type" value="Genomic_DNA"/>
</dbReference>
<dbReference type="PANTHER" id="PTHR12601">
    <property type="entry name" value="EUKARYOTIC TRANSLATION INITIATION FACTOR 3 SUBUNIT EIF-3"/>
    <property type="match status" value="1"/>
</dbReference>
<feature type="compositionally biased region" description="Low complexity" evidence="1">
    <location>
        <begin position="15"/>
        <end position="24"/>
    </location>
</feature>
<feature type="compositionally biased region" description="Basic and acidic residues" evidence="1">
    <location>
        <begin position="64"/>
        <end position="81"/>
    </location>
</feature>
<feature type="domain" description="GSKIP" evidence="2">
    <location>
        <begin position="267"/>
        <end position="333"/>
    </location>
</feature>
<evidence type="ECO:0000313" key="4">
    <source>
        <dbReference type="EMBL" id="MED6162460.1"/>
    </source>
</evidence>
<dbReference type="InterPro" id="IPR028275">
    <property type="entry name" value="CLU_N"/>
</dbReference>
<dbReference type="SUPFAM" id="SSF103107">
    <property type="entry name" value="Hypothetical protein c14orf129, hspc210"/>
    <property type="match status" value="1"/>
</dbReference>
<dbReference type="Proteomes" id="UP001341840">
    <property type="component" value="Unassembled WGS sequence"/>
</dbReference>
<feature type="region of interest" description="Disordered" evidence="1">
    <location>
        <begin position="1"/>
        <end position="81"/>
    </location>
</feature>
<evidence type="ECO:0000313" key="5">
    <source>
        <dbReference type="Proteomes" id="UP001341840"/>
    </source>
</evidence>
<feature type="compositionally biased region" description="Basic residues" evidence="1">
    <location>
        <begin position="1"/>
        <end position="14"/>
    </location>
</feature>